<name>A0A931J732_9BURK</name>
<dbReference type="PANTHER" id="PTHR46796:SF13">
    <property type="entry name" value="HTH-TYPE TRANSCRIPTIONAL ACTIVATOR RHAS"/>
    <property type="match status" value="1"/>
</dbReference>
<dbReference type="SUPFAM" id="SSF51215">
    <property type="entry name" value="Regulatory protein AraC"/>
    <property type="match status" value="1"/>
</dbReference>
<dbReference type="AlphaFoldDB" id="A0A931J732"/>
<sequence length="289" mass="31877">MDRLSTLLERFPVRARLFHHGPLCGLTHFAAQPGRGFLHVLRRGEMELSHPGGGAPQRLRVAEPSLLLYPRPLEHDFHNAPAEGSDFSCAQLEFADAERHPLASALPPFICVPLREAEGLSPALELLFAELERPRCGQRLLVDRLFEVVLLQLLRWLLERAPQLGLPEGLLLGLADPALARCLVALHEAPGRAWTLEAMAAEAGLSRSAFALRFRQQLGCPPAEYLTRWRLLLVQQRLRAGAPLKSLAAELGYANPSALSRVFKAQLGCSVRDWLALDLTASPTAPERS</sequence>
<organism evidence="6 7">
    <name type="scientific">Inhella proteolytica</name>
    <dbReference type="NCBI Taxonomy" id="2795029"/>
    <lineage>
        <taxon>Bacteria</taxon>
        <taxon>Pseudomonadati</taxon>
        <taxon>Pseudomonadota</taxon>
        <taxon>Betaproteobacteria</taxon>
        <taxon>Burkholderiales</taxon>
        <taxon>Sphaerotilaceae</taxon>
        <taxon>Inhella</taxon>
    </lineage>
</organism>
<dbReference type="InterPro" id="IPR032783">
    <property type="entry name" value="AraC_lig"/>
</dbReference>
<feature type="domain" description="HTH araC/xylS-type" evidence="5">
    <location>
        <begin position="180"/>
        <end position="277"/>
    </location>
</feature>
<evidence type="ECO:0000256" key="1">
    <source>
        <dbReference type="ARBA" id="ARBA00022490"/>
    </source>
</evidence>
<protein>
    <submittedName>
        <fullName evidence="6">AraC family transcriptional regulator</fullName>
    </submittedName>
</protein>
<proteinExistence type="predicted"/>
<dbReference type="Pfam" id="PF12833">
    <property type="entry name" value="HTH_18"/>
    <property type="match status" value="1"/>
</dbReference>
<gene>
    <name evidence="6" type="ORF">I7X39_21320</name>
</gene>
<reference evidence="6" key="1">
    <citation type="submission" date="2020-12" db="EMBL/GenBank/DDBJ databases">
        <title>The genome sequence of Inhella sp. 1Y17.</title>
        <authorList>
            <person name="Liu Y."/>
        </authorList>
    </citation>
    <scope>NUCLEOTIDE SEQUENCE</scope>
    <source>
        <strain evidence="6">1Y17</strain>
    </source>
</reference>
<dbReference type="InterPro" id="IPR009057">
    <property type="entry name" value="Homeodomain-like_sf"/>
</dbReference>
<dbReference type="InterPro" id="IPR050204">
    <property type="entry name" value="AraC_XylS_family_regulators"/>
</dbReference>
<evidence type="ECO:0000259" key="5">
    <source>
        <dbReference type="PROSITE" id="PS01124"/>
    </source>
</evidence>
<dbReference type="PANTHER" id="PTHR46796">
    <property type="entry name" value="HTH-TYPE TRANSCRIPTIONAL ACTIVATOR RHAS-RELATED"/>
    <property type="match status" value="1"/>
</dbReference>
<keyword evidence="1" id="KW-0963">Cytoplasm</keyword>
<keyword evidence="3" id="KW-0238">DNA-binding</keyword>
<evidence type="ECO:0000313" key="7">
    <source>
        <dbReference type="Proteomes" id="UP000613266"/>
    </source>
</evidence>
<dbReference type="SMART" id="SM00342">
    <property type="entry name" value="HTH_ARAC"/>
    <property type="match status" value="1"/>
</dbReference>
<dbReference type="RefSeq" id="WP_198113361.1">
    <property type="nucleotide sequence ID" value="NZ_JAEDAK010000022.1"/>
</dbReference>
<dbReference type="Gene3D" id="1.10.10.60">
    <property type="entry name" value="Homeodomain-like"/>
    <property type="match status" value="2"/>
</dbReference>
<accession>A0A931J732</accession>
<evidence type="ECO:0000256" key="3">
    <source>
        <dbReference type="ARBA" id="ARBA00023125"/>
    </source>
</evidence>
<dbReference type="GO" id="GO:0043565">
    <property type="term" value="F:sequence-specific DNA binding"/>
    <property type="evidence" value="ECO:0007669"/>
    <property type="project" value="InterPro"/>
</dbReference>
<keyword evidence="2" id="KW-0805">Transcription regulation</keyword>
<dbReference type="Proteomes" id="UP000613266">
    <property type="component" value="Unassembled WGS sequence"/>
</dbReference>
<evidence type="ECO:0000256" key="4">
    <source>
        <dbReference type="ARBA" id="ARBA00023163"/>
    </source>
</evidence>
<dbReference type="EMBL" id="JAEDAK010000022">
    <property type="protein sequence ID" value="MBH9579446.1"/>
    <property type="molecule type" value="Genomic_DNA"/>
</dbReference>
<evidence type="ECO:0000256" key="2">
    <source>
        <dbReference type="ARBA" id="ARBA00023015"/>
    </source>
</evidence>
<keyword evidence="4" id="KW-0804">Transcription</keyword>
<comment type="caution">
    <text evidence="6">The sequence shown here is derived from an EMBL/GenBank/DDBJ whole genome shotgun (WGS) entry which is preliminary data.</text>
</comment>
<keyword evidence="7" id="KW-1185">Reference proteome</keyword>
<dbReference type="InterPro" id="IPR037923">
    <property type="entry name" value="HTH-like"/>
</dbReference>
<dbReference type="GO" id="GO:0003700">
    <property type="term" value="F:DNA-binding transcription factor activity"/>
    <property type="evidence" value="ECO:0007669"/>
    <property type="project" value="InterPro"/>
</dbReference>
<evidence type="ECO:0000313" key="6">
    <source>
        <dbReference type="EMBL" id="MBH9579446.1"/>
    </source>
</evidence>
<dbReference type="InterPro" id="IPR018060">
    <property type="entry name" value="HTH_AraC"/>
</dbReference>
<dbReference type="Pfam" id="PF12852">
    <property type="entry name" value="Cupin_6"/>
    <property type="match status" value="1"/>
</dbReference>
<dbReference type="PROSITE" id="PS01124">
    <property type="entry name" value="HTH_ARAC_FAMILY_2"/>
    <property type="match status" value="1"/>
</dbReference>
<dbReference type="SUPFAM" id="SSF46689">
    <property type="entry name" value="Homeodomain-like"/>
    <property type="match status" value="2"/>
</dbReference>